<dbReference type="HOGENOM" id="CLU_432921_0_0_1"/>
<keyword evidence="3" id="KW-0812">Transmembrane</keyword>
<organism evidence="4 5">
    <name type="scientific">Tuber melanosporum (strain Mel28)</name>
    <name type="common">Perigord black truffle</name>
    <dbReference type="NCBI Taxonomy" id="656061"/>
    <lineage>
        <taxon>Eukaryota</taxon>
        <taxon>Fungi</taxon>
        <taxon>Dikarya</taxon>
        <taxon>Ascomycota</taxon>
        <taxon>Pezizomycotina</taxon>
        <taxon>Pezizomycetes</taxon>
        <taxon>Pezizales</taxon>
        <taxon>Tuberaceae</taxon>
        <taxon>Tuber</taxon>
    </lineage>
</organism>
<evidence type="ECO:0000256" key="1">
    <source>
        <dbReference type="SAM" id="Coils"/>
    </source>
</evidence>
<protein>
    <submittedName>
        <fullName evidence="4">(Perigord truffle) hypothetical protein</fullName>
    </submittedName>
</protein>
<dbReference type="InParanoid" id="D5G4T0"/>
<evidence type="ECO:0000313" key="4">
    <source>
        <dbReference type="EMBL" id="CAZ79523.1"/>
    </source>
</evidence>
<keyword evidence="5" id="KW-1185">Reference proteome</keyword>
<feature type="transmembrane region" description="Helical" evidence="3">
    <location>
        <begin position="561"/>
        <end position="586"/>
    </location>
</feature>
<dbReference type="Gene3D" id="1.20.58.340">
    <property type="entry name" value="Magnesium transport protein CorA, transmembrane region"/>
    <property type="match status" value="1"/>
</dbReference>
<keyword evidence="3" id="KW-0472">Membrane</keyword>
<dbReference type="AlphaFoldDB" id="D5G4T0"/>
<feature type="region of interest" description="Disordered" evidence="2">
    <location>
        <begin position="1"/>
        <end position="21"/>
    </location>
</feature>
<feature type="region of interest" description="Disordered" evidence="2">
    <location>
        <begin position="335"/>
        <end position="354"/>
    </location>
</feature>
<dbReference type="Proteomes" id="UP000006911">
    <property type="component" value="Unassembled WGS sequence"/>
</dbReference>
<feature type="compositionally biased region" description="Acidic residues" evidence="2">
    <location>
        <begin position="68"/>
        <end position="85"/>
    </location>
</feature>
<reference evidence="4 5" key="1">
    <citation type="journal article" date="2010" name="Nature">
        <title>Perigord black truffle genome uncovers evolutionary origins and mechanisms of symbiosis.</title>
        <authorList>
            <person name="Martin F."/>
            <person name="Kohler A."/>
            <person name="Murat C."/>
            <person name="Balestrini R."/>
            <person name="Coutinho P.M."/>
            <person name="Jaillon O."/>
            <person name="Montanini B."/>
            <person name="Morin E."/>
            <person name="Noel B."/>
            <person name="Percudani R."/>
            <person name="Porcel B."/>
            <person name="Rubini A."/>
            <person name="Amicucci A."/>
            <person name="Amselem J."/>
            <person name="Anthouard V."/>
            <person name="Arcioni S."/>
            <person name="Artiguenave F."/>
            <person name="Aury J.M."/>
            <person name="Ballario P."/>
            <person name="Bolchi A."/>
            <person name="Brenna A."/>
            <person name="Brun A."/>
            <person name="Buee M."/>
            <person name="Cantarel B."/>
            <person name="Chevalier G."/>
            <person name="Couloux A."/>
            <person name="Da Silva C."/>
            <person name="Denoeud F."/>
            <person name="Duplessis S."/>
            <person name="Ghignone S."/>
            <person name="Hilselberger B."/>
            <person name="Iotti M."/>
            <person name="Marcais B."/>
            <person name="Mello A."/>
            <person name="Miranda M."/>
            <person name="Pacioni G."/>
            <person name="Quesneville H."/>
            <person name="Riccioni C."/>
            <person name="Ruotolo R."/>
            <person name="Splivallo R."/>
            <person name="Stocchi V."/>
            <person name="Tisserant E."/>
            <person name="Viscomi A.R."/>
            <person name="Zambonelli A."/>
            <person name="Zampieri E."/>
            <person name="Henrissat B."/>
            <person name="Lebrun M.H."/>
            <person name="Paolocci F."/>
            <person name="Bonfante P."/>
            <person name="Ottonello S."/>
            <person name="Wincker P."/>
        </authorList>
    </citation>
    <scope>NUCLEOTIDE SEQUENCE [LARGE SCALE GENOMIC DNA]</scope>
    <source>
        <strain evidence="4 5">Mel28</strain>
    </source>
</reference>
<dbReference type="KEGG" id="tml:GSTUM_00000177001"/>
<feature type="transmembrane region" description="Helical" evidence="3">
    <location>
        <begin position="527"/>
        <end position="549"/>
    </location>
</feature>
<keyword evidence="3" id="KW-1133">Transmembrane helix</keyword>
<dbReference type="EMBL" id="FN429991">
    <property type="protein sequence ID" value="CAZ79523.1"/>
    <property type="molecule type" value="Genomic_DNA"/>
</dbReference>
<evidence type="ECO:0000256" key="3">
    <source>
        <dbReference type="SAM" id="Phobius"/>
    </source>
</evidence>
<dbReference type="RefSeq" id="XP_002835366.1">
    <property type="nucleotide sequence ID" value="XM_002835320.1"/>
</dbReference>
<feature type="coiled-coil region" evidence="1">
    <location>
        <begin position="499"/>
        <end position="526"/>
    </location>
</feature>
<gene>
    <name evidence="4" type="ORF">GSTUM_00000177001</name>
</gene>
<evidence type="ECO:0000256" key="2">
    <source>
        <dbReference type="SAM" id="MobiDB-lite"/>
    </source>
</evidence>
<proteinExistence type="predicted"/>
<sequence length="632" mass="70606">MANPGTTAAINQSPGSPTLSSGWEIIEEQRTFYDEQDCLHLGRSLTSDRLGDREENEVVIFEYSLDPDFLDPEDESSGDEEDESPSGDYDVFYRVPKDRLVGSGQFDQIINPTRDPRPIISPPPGQRLGIIDFPQCYDTSDGGLLGAVAEKLGLPGGTNFGETHWARVRALPGHGAFRTGISLWVPSREASQPGGKLALFASLPYFGRSSDGAQLGPDDESVGLLDFKRLGVGLASGAMERDDIGEILVHQARYMIFDNYTMATFRSKEDSVRDRVPLHRFQERVGAFRAMIHMIANRMDLELWTLGKLQASLCKVEEGIDQMISDAKTYENNQGMKGIAEDSPPGLVLPPETTPEKRRELIEDLERIRQDNVWGRKQNRVRELLASLNRLSAALFAAISVTERQIAVLQDLHNVLLTGHRRKTGNPFFRITAPIPILSKNREQIWPNTLDTIDEVVRERKSFIEKIKELVENMNVRKEILFGFLKSDQAKAAPSERTAQKTAEAMKSTENAIEKTREALVQQAQTLTGFTVVTTAFLPLGFCASYLGMDNLKLFGDTKMSILDFWLITAPVTAAIILLTVIVVFWKRPGAPEFRERAVKKFKATIDKILCRSPTKKPHDAENQSRGDSQQI</sequence>
<dbReference type="GeneID" id="9183025"/>
<evidence type="ECO:0000313" key="5">
    <source>
        <dbReference type="Proteomes" id="UP000006911"/>
    </source>
</evidence>
<name>D5G4T0_TUBMM</name>
<feature type="region of interest" description="Disordered" evidence="2">
    <location>
        <begin position="65"/>
        <end position="90"/>
    </location>
</feature>
<accession>D5G4T0</accession>
<keyword evidence="1" id="KW-0175">Coiled coil</keyword>
<dbReference type="STRING" id="656061.D5G4T0"/>